<evidence type="ECO:0000259" key="1">
    <source>
        <dbReference type="Pfam" id="PF01814"/>
    </source>
</evidence>
<dbReference type="Proteomes" id="UP001556631">
    <property type="component" value="Unassembled WGS sequence"/>
</dbReference>
<feature type="domain" description="Hemerythrin-like" evidence="1">
    <location>
        <begin position="3"/>
        <end position="124"/>
    </location>
</feature>
<dbReference type="EMBL" id="JBFPJR010000007">
    <property type="protein sequence ID" value="MEX0427113.1"/>
    <property type="molecule type" value="Genomic_DNA"/>
</dbReference>
<accession>A0ABV3SYN4</accession>
<keyword evidence="3" id="KW-1185">Reference proteome</keyword>
<sequence>MDITELILFQHHEQRRQFALLDEVPPDDTDTLAGLWRRLSVLLEVHAEAEERYFYPELLRLGHGAPGSEDGPEEETEDAIKDHNEIRDGIRKADAHPVGSEAWWEGVREAREANSDHMAEEEREDLADFRRHADLQTRHDIAVKFIAYEAAHWSGIKPVDKDPEEYVARNT</sequence>
<reference evidence="2 3" key="1">
    <citation type="submission" date="2024-07" db="EMBL/GenBank/DDBJ databases">
        <authorList>
            <person name="Lee S."/>
            <person name="Kang M."/>
        </authorList>
    </citation>
    <scope>NUCLEOTIDE SEQUENCE [LARGE SCALE GENOMIC DNA]</scope>
    <source>
        <strain evidence="2 3">DS6</strain>
    </source>
</reference>
<comment type="caution">
    <text evidence="2">The sequence shown here is derived from an EMBL/GenBank/DDBJ whole genome shotgun (WGS) entry which is preliminary data.</text>
</comment>
<evidence type="ECO:0000313" key="3">
    <source>
        <dbReference type="Proteomes" id="UP001556631"/>
    </source>
</evidence>
<protein>
    <submittedName>
        <fullName evidence="2">Hemerythrin domain-containing protein</fullName>
    </submittedName>
</protein>
<proteinExistence type="predicted"/>
<dbReference type="RefSeq" id="WP_367992179.1">
    <property type="nucleotide sequence ID" value="NZ_JBFPJR010000007.1"/>
</dbReference>
<dbReference type="Gene3D" id="1.20.120.520">
    <property type="entry name" value="nmb1532 protein domain like"/>
    <property type="match status" value="1"/>
</dbReference>
<organism evidence="2 3">
    <name type="scientific">Nocardioides eburneus</name>
    <dbReference type="NCBI Taxonomy" id="3231482"/>
    <lineage>
        <taxon>Bacteria</taxon>
        <taxon>Bacillati</taxon>
        <taxon>Actinomycetota</taxon>
        <taxon>Actinomycetes</taxon>
        <taxon>Propionibacteriales</taxon>
        <taxon>Nocardioidaceae</taxon>
        <taxon>Nocardioides</taxon>
    </lineage>
</organism>
<gene>
    <name evidence="2" type="ORF">AB3X52_05725</name>
</gene>
<dbReference type="InterPro" id="IPR012312">
    <property type="entry name" value="Hemerythrin-like"/>
</dbReference>
<dbReference type="Pfam" id="PF01814">
    <property type="entry name" value="Hemerythrin"/>
    <property type="match status" value="1"/>
</dbReference>
<evidence type="ECO:0000313" key="2">
    <source>
        <dbReference type="EMBL" id="MEX0427113.1"/>
    </source>
</evidence>
<name>A0ABV3SYN4_9ACTN</name>